<evidence type="ECO:0000313" key="2">
    <source>
        <dbReference type="Proteomes" id="UP000075883"/>
    </source>
</evidence>
<sequence>MKLEKNRFPNFEPPLDVTDGRKLKITSFTTFTLRFFCMLFHASSRCTTSGRHHGHGQSNLPPMHAGNRQHTDGAELNEYCRASQDCRPYAHVCDTRKQTCDCAEGYRPDEAGRMCLGAVGRRCLYDSHCITNAYCKGQMICTCKREYGFLADDNWSCQESNKAYYHIEATGAPVLLFCSVVGELKAKLAGYVRPNEAKHCHRCAAVLHKFEIALARSLGRMSNEC</sequence>
<evidence type="ECO:0008006" key="3">
    <source>
        <dbReference type="Google" id="ProtNLM"/>
    </source>
</evidence>
<reference evidence="2" key="1">
    <citation type="submission" date="2013-09" db="EMBL/GenBank/DDBJ databases">
        <title>The Genome Sequence of Anopheles culicifacies species A.</title>
        <authorList>
            <consortium name="The Broad Institute Genomics Platform"/>
            <person name="Neafsey D.E."/>
            <person name="Besansky N."/>
            <person name="Howell P."/>
            <person name="Walton C."/>
            <person name="Young S.K."/>
            <person name="Zeng Q."/>
            <person name="Gargeya S."/>
            <person name="Fitzgerald M."/>
            <person name="Haas B."/>
            <person name="Abouelleil A."/>
            <person name="Allen A.W."/>
            <person name="Alvarado L."/>
            <person name="Arachchi H.M."/>
            <person name="Berlin A.M."/>
            <person name="Chapman S.B."/>
            <person name="Gainer-Dewar J."/>
            <person name="Goldberg J."/>
            <person name="Griggs A."/>
            <person name="Gujja S."/>
            <person name="Hansen M."/>
            <person name="Howarth C."/>
            <person name="Imamovic A."/>
            <person name="Ireland A."/>
            <person name="Larimer J."/>
            <person name="McCowan C."/>
            <person name="Murphy C."/>
            <person name="Pearson M."/>
            <person name="Poon T.W."/>
            <person name="Priest M."/>
            <person name="Roberts A."/>
            <person name="Saif S."/>
            <person name="Shea T."/>
            <person name="Sisk P."/>
            <person name="Sykes S."/>
            <person name="Wortman J."/>
            <person name="Nusbaum C."/>
            <person name="Birren B."/>
        </authorList>
    </citation>
    <scope>NUCLEOTIDE SEQUENCE [LARGE SCALE GENOMIC DNA]</scope>
    <source>
        <strain evidence="2">A-37</strain>
    </source>
</reference>
<keyword evidence="2" id="KW-1185">Reference proteome</keyword>
<reference evidence="1" key="2">
    <citation type="submission" date="2020-05" db="UniProtKB">
        <authorList>
            <consortium name="EnsemblMetazoa"/>
        </authorList>
    </citation>
    <scope>IDENTIFICATION</scope>
    <source>
        <strain evidence="1">A-37</strain>
    </source>
</reference>
<dbReference type="EMBL" id="AXCM01009933">
    <property type="status" value="NOT_ANNOTATED_CDS"/>
    <property type="molecule type" value="Genomic_DNA"/>
</dbReference>
<dbReference type="Proteomes" id="UP000075883">
    <property type="component" value="Unassembled WGS sequence"/>
</dbReference>
<evidence type="ECO:0000313" key="1">
    <source>
        <dbReference type="EnsemblMetazoa" id="ACUA005084-PA"/>
    </source>
</evidence>
<dbReference type="AlphaFoldDB" id="A0A182LYK6"/>
<dbReference type="VEuPathDB" id="VectorBase:ACUA005084"/>
<name>A0A182LYK6_9DIPT</name>
<dbReference type="EMBL" id="AXCM01009932">
    <property type="status" value="NOT_ANNOTATED_CDS"/>
    <property type="molecule type" value="Genomic_DNA"/>
</dbReference>
<accession>A0A182LYK6</accession>
<dbReference type="EnsemblMetazoa" id="ACUA005084-RA">
    <property type="protein sequence ID" value="ACUA005084-PA"/>
    <property type="gene ID" value="ACUA005084"/>
</dbReference>
<proteinExistence type="predicted"/>
<protein>
    <recommendedName>
        <fullName evidence="3">EB domain-containing protein</fullName>
    </recommendedName>
</protein>
<organism evidence="1 2">
    <name type="scientific">Anopheles culicifacies</name>
    <dbReference type="NCBI Taxonomy" id="139723"/>
    <lineage>
        <taxon>Eukaryota</taxon>
        <taxon>Metazoa</taxon>
        <taxon>Ecdysozoa</taxon>
        <taxon>Arthropoda</taxon>
        <taxon>Hexapoda</taxon>
        <taxon>Insecta</taxon>
        <taxon>Pterygota</taxon>
        <taxon>Neoptera</taxon>
        <taxon>Endopterygota</taxon>
        <taxon>Diptera</taxon>
        <taxon>Nematocera</taxon>
        <taxon>Culicoidea</taxon>
        <taxon>Culicidae</taxon>
        <taxon>Anophelinae</taxon>
        <taxon>Anopheles</taxon>
        <taxon>culicifacies species complex</taxon>
    </lineage>
</organism>